<dbReference type="AlphaFoldDB" id="E7QSH5"/>
<reference evidence="3 5" key="1">
    <citation type="journal article" date="2014" name="ISME J.">
        <title>Trehalose/2-sulfotrehalose biosynthesis and glycine-betaine uptake are widely spread mechanisms for osmoadaptation in the Halobacteriales.</title>
        <authorList>
            <person name="Youssef N.H."/>
            <person name="Savage-Ashlock K.N."/>
            <person name="McCully A.L."/>
            <person name="Luedtke B."/>
            <person name="Shaw E.I."/>
            <person name="Hoff W.D."/>
            <person name="Elshahed M.S."/>
        </authorList>
    </citation>
    <scope>NUCLEOTIDE SEQUENCE [LARGE SCALE GENOMIC DNA]</scope>
    <source>
        <strain evidence="3 5">DX253</strain>
    </source>
</reference>
<evidence type="ECO:0000259" key="2">
    <source>
        <dbReference type="PROSITE" id="PS51358"/>
    </source>
</evidence>
<dbReference type="eggNOG" id="arCOG01923">
    <property type="taxonomic scope" value="Archaea"/>
</dbReference>
<evidence type="ECO:0000256" key="1">
    <source>
        <dbReference type="SAM" id="MobiDB-lite"/>
    </source>
</evidence>
<dbReference type="InterPro" id="IPR036070">
    <property type="entry name" value="Nop_dom_sf"/>
</dbReference>
<dbReference type="InterPro" id="IPR029012">
    <property type="entry name" value="Helix_hairpin_bin_sf"/>
</dbReference>
<sequence>MTESDAETAGGELGWFAGVEPDDVEDGARAIREGSADAPADWPERAVKAGFAEDDADYYAKLRKATIRATRDAVTERERADDRQLVHAVRAMDDCESEANELAERVAEWAGTLYPDAGTGVGYARELAESDPETPVEERVVSLAERVADLADERDTLRSFVERQAPAVAPNLATLADPVLAARLIALAGGLESLAKMPGGTVQVLGAENALFAHLRGHASSPKHGIIYTHEAVRAAPPDQRGSAARTLSGKLVIAARIDHYSGEHNPELKAELDRRMDAIQSRGDE</sequence>
<keyword evidence="6" id="KW-1185">Reference proteome</keyword>
<dbReference type="EMBL" id="AEMG01000007">
    <property type="protein sequence ID" value="EFW92384.1"/>
    <property type="molecule type" value="Genomic_DNA"/>
</dbReference>
<feature type="region of interest" description="Disordered" evidence="1">
    <location>
        <begin position="1"/>
        <end position="22"/>
    </location>
</feature>
<feature type="domain" description="Nop" evidence="2">
    <location>
        <begin position="168"/>
        <end position="282"/>
    </location>
</feature>
<proteinExistence type="predicted"/>
<reference evidence="4" key="3">
    <citation type="submission" date="2016-11" db="EMBL/GenBank/DDBJ databases">
        <authorList>
            <person name="Jaros S."/>
            <person name="Januszkiewicz K."/>
            <person name="Wedrychowicz H."/>
        </authorList>
    </citation>
    <scope>NUCLEOTIDE SEQUENCE [LARGE SCALE GENOMIC DNA]</scope>
    <source>
        <strain evidence="4">DX253</strain>
    </source>
</reference>
<keyword evidence="3" id="KW-0687">Ribonucleoprotein</keyword>
<evidence type="ECO:0000313" key="6">
    <source>
        <dbReference type="Proteomes" id="UP000184203"/>
    </source>
</evidence>
<dbReference type="InterPro" id="IPR042239">
    <property type="entry name" value="Nop_C"/>
</dbReference>
<dbReference type="InterPro" id="IPR002687">
    <property type="entry name" value="Nop_dom"/>
</dbReference>
<protein>
    <submittedName>
        <fullName evidence="3">Pre-mRNA processing ribonucleoprotein, binding domain protein</fullName>
    </submittedName>
    <submittedName>
        <fullName evidence="4">rRNA biogenesis protein Nop56/Nop58</fullName>
    </submittedName>
</protein>
<dbReference type="InterPro" id="IPR045056">
    <property type="entry name" value="Nop56/Nop58"/>
</dbReference>
<evidence type="ECO:0000313" key="3">
    <source>
        <dbReference type="EMBL" id="EFW92384.1"/>
    </source>
</evidence>
<dbReference type="EMBL" id="FRAN01000001">
    <property type="protein sequence ID" value="SHK04708.1"/>
    <property type="molecule type" value="Genomic_DNA"/>
</dbReference>
<dbReference type="RefSeq" id="WP_007978948.1">
    <property type="nucleotide sequence ID" value="NZ_AEMG01000007.1"/>
</dbReference>
<evidence type="ECO:0000313" key="5">
    <source>
        <dbReference type="Proteomes" id="UP000003751"/>
    </source>
</evidence>
<dbReference type="PROSITE" id="PS51358">
    <property type="entry name" value="NOP"/>
    <property type="match status" value="1"/>
</dbReference>
<dbReference type="PANTHER" id="PTHR10894:SF0">
    <property type="entry name" value="NUCLEOLAR PROTEIN 56"/>
    <property type="match status" value="1"/>
</dbReference>
<dbReference type="Pfam" id="PF01798">
    <property type="entry name" value="Nop"/>
    <property type="match status" value="1"/>
</dbReference>
<accession>E7QSH5</accession>
<dbReference type="Gene3D" id="1.10.246.90">
    <property type="entry name" value="Nop domain"/>
    <property type="match status" value="1"/>
</dbReference>
<dbReference type="Proteomes" id="UP000184203">
    <property type="component" value="Unassembled WGS sequence"/>
</dbReference>
<dbReference type="STRING" id="797209.GCA_000376445_00548"/>
<name>E7QSH5_HALPU</name>
<dbReference type="Gene3D" id="1.10.287.660">
    <property type="entry name" value="Helix hairpin bin"/>
    <property type="match status" value="1"/>
</dbReference>
<dbReference type="PANTHER" id="PTHR10894">
    <property type="entry name" value="NUCLEOLAR PROTEIN 5 NUCLEOLAR PROTEIN NOP5 NOP58"/>
    <property type="match status" value="1"/>
</dbReference>
<dbReference type="SUPFAM" id="SSF89124">
    <property type="entry name" value="Nop domain"/>
    <property type="match status" value="1"/>
</dbReference>
<reference evidence="6" key="2">
    <citation type="submission" date="2016-11" db="EMBL/GenBank/DDBJ databases">
        <authorList>
            <person name="Varghese N."/>
            <person name="Submissions S."/>
        </authorList>
    </citation>
    <scope>NUCLEOTIDE SEQUENCE [LARGE SCALE GENOMIC DNA]</scope>
    <source>
        <strain evidence="6">DX253</strain>
    </source>
</reference>
<dbReference type="Proteomes" id="UP000003751">
    <property type="component" value="Unassembled WGS sequence"/>
</dbReference>
<dbReference type="OrthoDB" id="11877at2157"/>
<gene>
    <name evidence="4" type="ORF">SAMN05444342_0390</name>
    <name evidence="3" type="ORF">ZOD2009_08753</name>
</gene>
<organism evidence="3 5">
    <name type="scientific">Haladaptatus paucihalophilus DX253</name>
    <dbReference type="NCBI Taxonomy" id="797209"/>
    <lineage>
        <taxon>Archaea</taxon>
        <taxon>Methanobacteriati</taxon>
        <taxon>Methanobacteriota</taxon>
        <taxon>Stenosarchaea group</taxon>
        <taxon>Halobacteria</taxon>
        <taxon>Halobacteriales</taxon>
        <taxon>Haladaptataceae</taxon>
        <taxon>Haladaptatus</taxon>
    </lineage>
</organism>
<dbReference type="PATRIC" id="fig|797209.4.peg.1747"/>
<evidence type="ECO:0000313" key="4">
    <source>
        <dbReference type="EMBL" id="SHK04708.1"/>
    </source>
</evidence>
<dbReference type="GO" id="GO:0031428">
    <property type="term" value="C:box C/D methylation guide snoRNP complex"/>
    <property type="evidence" value="ECO:0007669"/>
    <property type="project" value="InterPro"/>
</dbReference>
<dbReference type="GO" id="GO:0030515">
    <property type="term" value="F:snoRNA binding"/>
    <property type="evidence" value="ECO:0007669"/>
    <property type="project" value="InterPro"/>
</dbReference>